<organism evidence="5 6">
    <name type="scientific">Luteimonas colneyensis</name>
    <dbReference type="NCBI Taxonomy" id="2762230"/>
    <lineage>
        <taxon>Bacteria</taxon>
        <taxon>Pseudomonadati</taxon>
        <taxon>Pseudomonadota</taxon>
        <taxon>Gammaproteobacteria</taxon>
        <taxon>Lysobacterales</taxon>
        <taxon>Lysobacteraceae</taxon>
        <taxon>Luteimonas</taxon>
    </lineage>
</organism>
<evidence type="ECO:0000259" key="3">
    <source>
        <dbReference type="Pfam" id="PF00535"/>
    </source>
</evidence>
<evidence type="ECO:0000256" key="2">
    <source>
        <dbReference type="SAM" id="MobiDB-lite"/>
    </source>
</evidence>
<dbReference type="EMBL" id="JACSQJ010000006">
    <property type="protein sequence ID" value="MBD7988513.1"/>
    <property type="molecule type" value="Genomic_DNA"/>
</dbReference>
<keyword evidence="1" id="KW-0175">Coiled coil</keyword>
<feature type="compositionally biased region" description="Basic residues" evidence="2">
    <location>
        <begin position="507"/>
        <end position="516"/>
    </location>
</feature>
<feature type="domain" description="Conserved hypothetical protein CHP03032" evidence="4">
    <location>
        <begin position="77"/>
        <end position="236"/>
    </location>
</feature>
<reference evidence="5 6" key="1">
    <citation type="submission" date="2020-08" db="EMBL/GenBank/DDBJ databases">
        <title>A Genomic Blueprint of the Chicken Gut Microbiome.</title>
        <authorList>
            <person name="Gilroy R."/>
            <person name="Ravi A."/>
            <person name="Getino M."/>
            <person name="Pursley I."/>
            <person name="Horton D.L."/>
            <person name="Alikhan N.-F."/>
            <person name="Baker D."/>
            <person name="Gharbi K."/>
            <person name="Hall N."/>
            <person name="Watson M."/>
            <person name="Adriaenssens E.M."/>
            <person name="Foster-Nyarko E."/>
            <person name="Jarju S."/>
            <person name="Secka A."/>
            <person name="Antonio M."/>
            <person name="Oren A."/>
            <person name="Chaudhuri R."/>
            <person name="La Ragione R.M."/>
            <person name="Hildebrand F."/>
            <person name="Pallen M.J."/>
        </authorList>
    </citation>
    <scope>NUCLEOTIDE SEQUENCE [LARGE SCALE GENOMIC DNA]</scope>
    <source>
        <strain evidence="5 6">Sa2BVA3</strain>
    </source>
</reference>
<keyword evidence="6" id="KW-1185">Reference proteome</keyword>
<evidence type="ECO:0000256" key="1">
    <source>
        <dbReference type="SAM" id="Coils"/>
    </source>
</evidence>
<evidence type="ECO:0000313" key="6">
    <source>
        <dbReference type="Proteomes" id="UP000647183"/>
    </source>
</evidence>
<dbReference type="InterPro" id="IPR001173">
    <property type="entry name" value="Glyco_trans_2-like"/>
</dbReference>
<protein>
    <submittedName>
        <fullName evidence="5">Glycosyltransferase</fullName>
    </submittedName>
</protein>
<dbReference type="SUPFAM" id="SSF53756">
    <property type="entry name" value="UDP-Glycosyltransferase/glycogen phosphorylase"/>
    <property type="match status" value="1"/>
</dbReference>
<proteinExistence type="predicted"/>
<comment type="caution">
    <text evidence="5">The sequence shown here is derived from an EMBL/GenBank/DDBJ whole genome shotgun (WGS) entry which is preliminary data.</text>
</comment>
<dbReference type="InterPro" id="IPR017481">
    <property type="entry name" value="CHP03032"/>
</dbReference>
<evidence type="ECO:0000259" key="4">
    <source>
        <dbReference type="Pfam" id="PF16261"/>
    </source>
</evidence>
<dbReference type="PANTHER" id="PTHR43179">
    <property type="entry name" value="RHAMNOSYLTRANSFERASE WBBL"/>
    <property type="match status" value="1"/>
</dbReference>
<dbReference type="RefSeq" id="WP_191729712.1">
    <property type="nucleotide sequence ID" value="NZ_JACSQJ010000006.1"/>
</dbReference>
<gene>
    <name evidence="5" type="ORF">H9645_10800</name>
</gene>
<dbReference type="Pfam" id="PF00535">
    <property type="entry name" value="Glycos_transf_2"/>
    <property type="match status" value="1"/>
</dbReference>
<dbReference type="Gene3D" id="3.90.550.10">
    <property type="entry name" value="Spore Coat Polysaccharide Biosynthesis Protein SpsA, Chain A"/>
    <property type="match status" value="1"/>
</dbReference>
<evidence type="ECO:0000313" key="5">
    <source>
        <dbReference type="EMBL" id="MBD7988513.1"/>
    </source>
</evidence>
<dbReference type="CDD" id="cd04186">
    <property type="entry name" value="GT_2_like_c"/>
    <property type="match status" value="1"/>
</dbReference>
<feature type="region of interest" description="Disordered" evidence="2">
    <location>
        <begin position="507"/>
        <end position="531"/>
    </location>
</feature>
<feature type="domain" description="Glycosyltransferase 2-like" evidence="3">
    <location>
        <begin position="556"/>
        <end position="721"/>
    </location>
</feature>
<sequence length="1189" mass="129373">MSDTGMQLLVSAPNGGGLFLRGQGEKAARCISVVDTVGITAMPGGFAWARQASDASLIRIAAREGLRVHDLGGGPGDLHDLRWIGGALHVVRTMDNSVVRLDAALGEERHWRLPGEPDSVHVNSIVMHRGRLLASIFGAFETHRGYKGRTRGAGRVIDLETQDVVVDGLSQPHSLVSHDGLLWLCDSESSAVRAFDGGREVHRHAFEGYTRGLLFGAGLVCVGLSASRNVATASAVATGTVLLLDAVTWREVDRFTIDAPEVYDIIGVPADATGTVLSAALAEGTAEGRALRHRQSALEAERDERSEWSRRLDAELDAARATIVRSQADLEEKTAWALALDGQLADARARIVQGQADLEEKTAWALALDGELADARARIAQGQADLEEKTAWALALDGELADARARIAQSQAELEEKTAWALRLDHELGQANAQIARQQAELVDAHLERDSARDAASAQAARSNALASELAQLIGSRSWTLTRPLRFAARLLRGDWQGVRESLRNARARMTSRRPPRVAAPDTVPDTVPSGDRRALAPAALVEGLAFPAFNHPRVSIVIPTYGNLACTVTCLRSIMRHPPGCAFEIIVAEDASGDEDMALLAGVPGLRYHVNAHNLGFLRSCNHAASLARGEFVHFLNNDTEVTPDWMDRLLDVFDARPDAGMVGSKLVYPDGRLQEAGGIVWSDGSAWNYGRLDDPERPEYNYLKEADYVSGASILLRKAVFDGLGGFDELYVPAYYEDTDLAFRIRAAGLKTYLQPESVVVHYEGVSSGTDTGSGVKAFQVVNAGKFRERWRTALEREHFPNAVNVFAARDRSAGRRTVLVVDHYVPEPDRDAGSKAMFQFLQVLVSLGCNVKFWPENLHRHPAYTPVLQRMGIEVLYGNEWSGRFEDWISAHGDQLDAVVLSRPHVSVQVIDAVRAHAARARLVYYGHDVHHLRMLEQAKVDPEGVTAQDVDHVRAMEHRMWRAADVIVYPSVDETRHVTGWLADEGAHGRAMTAPLYGYENLPAPGSVSMQGREGVLFVAGFRHPPNVDAAVWFVGEVMPLLRARRPGVRLALVGSSPTDEVLALAGDDVAVTGFVTDDELERWYARSRVAIAPLRFGGGMKGKVLEALRHGVPCVTTSTGVQGLGAAGAFMAGIDDARQMADRIDLLLGDDVEWRRVSAAGLEFLEQGYSRAALVRLAVDILGR</sequence>
<dbReference type="SUPFAM" id="SSF53448">
    <property type="entry name" value="Nucleotide-diphospho-sugar transferases"/>
    <property type="match status" value="1"/>
</dbReference>
<feature type="coiled-coil region" evidence="1">
    <location>
        <begin position="393"/>
        <end position="448"/>
    </location>
</feature>
<dbReference type="CDD" id="cd03801">
    <property type="entry name" value="GT4_PimA-like"/>
    <property type="match status" value="1"/>
</dbReference>
<dbReference type="Pfam" id="PF13692">
    <property type="entry name" value="Glyco_trans_1_4"/>
    <property type="match status" value="1"/>
</dbReference>
<dbReference type="InterPro" id="IPR029044">
    <property type="entry name" value="Nucleotide-diphossugar_trans"/>
</dbReference>
<dbReference type="Gene3D" id="3.40.50.2000">
    <property type="entry name" value="Glycogen Phosphorylase B"/>
    <property type="match status" value="1"/>
</dbReference>
<name>A0ABR8UL39_9GAMM</name>
<dbReference type="SUPFAM" id="SSF63829">
    <property type="entry name" value="Calcium-dependent phosphotriesterase"/>
    <property type="match status" value="1"/>
</dbReference>
<dbReference type="Pfam" id="PF16261">
    <property type="entry name" value="DUF4915"/>
    <property type="match status" value="1"/>
</dbReference>
<dbReference type="Proteomes" id="UP000647183">
    <property type="component" value="Unassembled WGS sequence"/>
</dbReference>
<accession>A0ABR8UL39</accession>
<dbReference type="PANTHER" id="PTHR43179:SF7">
    <property type="entry name" value="RHAMNOSYLTRANSFERASE WBBL"/>
    <property type="match status" value="1"/>
</dbReference>